<name>A0A8U0SHY8_MUSPF</name>
<evidence type="ECO:0000313" key="3">
    <source>
        <dbReference type="RefSeq" id="XP_044943017.1"/>
    </source>
</evidence>
<dbReference type="GeneID" id="123393840"/>
<proteinExistence type="predicted"/>
<feature type="compositionally biased region" description="Gly residues" evidence="1">
    <location>
        <begin position="155"/>
        <end position="170"/>
    </location>
</feature>
<feature type="compositionally biased region" description="Gly residues" evidence="1">
    <location>
        <begin position="326"/>
        <end position="341"/>
    </location>
</feature>
<evidence type="ECO:0000313" key="2">
    <source>
        <dbReference type="Proteomes" id="UP000000715"/>
    </source>
</evidence>
<feature type="compositionally biased region" description="Gly residues" evidence="1">
    <location>
        <begin position="712"/>
        <end position="727"/>
    </location>
</feature>
<feature type="compositionally biased region" description="Gly residues" evidence="1">
    <location>
        <begin position="901"/>
        <end position="916"/>
    </location>
</feature>
<feature type="compositionally biased region" description="Gly residues" evidence="1">
    <location>
        <begin position="541"/>
        <end position="556"/>
    </location>
</feature>
<feature type="compositionally biased region" description="Gly residues" evidence="1">
    <location>
        <begin position="389"/>
        <end position="404"/>
    </location>
</feature>
<feature type="compositionally biased region" description="Pro residues" evidence="1">
    <location>
        <begin position="978"/>
        <end position="988"/>
    </location>
</feature>
<feature type="compositionally biased region" description="Gly residues" evidence="1">
    <location>
        <begin position="649"/>
        <end position="664"/>
    </location>
</feature>
<feature type="compositionally biased region" description="Gly residues" evidence="1">
    <location>
        <begin position="508"/>
        <end position="518"/>
    </location>
</feature>
<gene>
    <name evidence="3" type="primary">LOC123393840</name>
</gene>
<feature type="compositionally biased region" description="Gly residues" evidence="1">
    <location>
        <begin position="838"/>
        <end position="853"/>
    </location>
</feature>
<accession>A0A8U0SHY8</accession>
<feature type="compositionally biased region" description="Basic residues" evidence="1">
    <location>
        <begin position="469"/>
        <end position="485"/>
    </location>
</feature>
<reference evidence="3" key="1">
    <citation type="submission" date="2025-08" db="UniProtKB">
        <authorList>
            <consortium name="RefSeq"/>
        </authorList>
    </citation>
    <scope>IDENTIFICATION</scope>
    <source>
        <tissue evidence="3">Brain</tissue>
    </source>
</reference>
<evidence type="ECO:0000256" key="1">
    <source>
        <dbReference type="SAM" id="MobiDB-lite"/>
    </source>
</evidence>
<keyword evidence="2" id="KW-1185">Reference proteome</keyword>
<organism evidence="2 3">
    <name type="scientific">Mustela putorius furo</name>
    <name type="common">European domestic ferret</name>
    <name type="synonym">Mustela furo</name>
    <dbReference type="NCBI Taxonomy" id="9669"/>
    <lineage>
        <taxon>Eukaryota</taxon>
        <taxon>Metazoa</taxon>
        <taxon>Chordata</taxon>
        <taxon>Craniata</taxon>
        <taxon>Vertebrata</taxon>
        <taxon>Euteleostomi</taxon>
        <taxon>Mammalia</taxon>
        <taxon>Eutheria</taxon>
        <taxon>Laurasiatheria</taxon>
        <taxon>Carnivora</taxon>
        <taxon>Caniformia</taxon>
        <taxon>Musteloidea</taxon>
        <taxon>Mustelidae</taxon>
        <taxon>Mustelinae</taxon>
        <taxon>Mustela</taxon>
    </lineage>
</organism>
<protein>
    <submittedName>
        <fullName evidence="3">Collagen alpha-1(I) chain-like</fullName>
    </submittedName>
</protein>
<feature type="compositionally biased region" description="Gly residues" evidence="1">
    <location>
        <begin position="49"/>
        <end position="64"/>
    </location>
</feature>
<feature type="compositionally biased region" description="Basic and acidic residues" evidence="1">
    <location>
        <begin position="922"/>
        <end position="935"/>
    </location>
</feature>
<dbReference type="AlphaFoldDB" id="A0A8U0SHY8"/>
<dbReference type="Proteomes" id="UP000000715">
    <property type="component" value="Unplaced"/>
</dbReference>
<feature type="region of interest" description="Disordered" evidence="1">
    <location>
        <begin position="228"/>
        <end position="988"/>
    </location>
</feature>
<feature type="compositionally biased region" description="Gly residues" evidence="1">
    <location>
        <begin position="263"/>
        <end position="278"/>
    </location>
</feature>
<dbReference type="RefSeq" id="XP_044943017.1">
    <property type="nucleotide sequence ID" value="XM_045087082.1"/>
</dbReference>
<feature type="compositionally biased region" description="Low complexity" evidence="1">
    <location>
        <begin position="610"/>
        <end position="620"/>
    </location>
</feature>
<feature type="compositionally biased region" description="Gly residues" evidence="1">
    <location>
        <begin position="775"/>
        <end position="790"/>
    </location>
</feature>
<feature type="region of interest" description="Disordered" evidence="1">
    <location>
        <begin position="1"/>
        <end position="207"/>
    </location>
</feature>
<sequence length="988" mass="102124">MAGLRSPGMGEPSSAGPLAPKKGGPLHGRPATSQRFRLHDTRPTRASAGLGGLLAGRGSLGRGLWGQRQGKGDRDPAARAPGPKKGGPLHGRPATSQRFRLHDTRPTRASAGLGGLLTQQRGPPGPKKGGPLHGRPATSQRFRLHDTRPTRASAGLGGLLAGRGSLGRGLWGQRQGKGDRDPAARAPGPKKGGPLHGRPATSQRFRLHDTRPTRASAGLGGLLLTQQRGPLAPKRAARCTGGRPQASQRFRLHDTRPTRASAGLGGLLAGRGSLGRGLWGQRQGKGDRDPAARAPGPKKGGPLHGRPATSQRFRLHDTRPTRASAGLGGLLAGRGSLGRGLWGQRQGKGDRDPAARAPGPKKGGPLHGRPATSQRFRLHDTRPTRASAGLGGLLAGRGSLGRGLWGQRQGKGDRDPAARAPGPKKGGPLHGRPATSQRFRLHDTRPTRASAGLGGLLAGPSSAGPPWPKKGRPAARAAGRHSQRFRLHDTRPTRASAGLGGLLTQQRGGPGPKKGGPLHGRPATSQRFRLHDTRPTRASAGLGGLLAGRGSLGRGLWGQRQGKGDRDPAARAPGPKKGGPLHGRPATSQRFRLHDTRPTRASAGLGGLLAGPSSAGAPGPKKGGPLHGRPATSQRFRLHDTRPTRASAGLGGLLAGRGSLGRGLWGQRQGKGDRDPAARAPGPKKGGPLHGRPATSQRFRLHDTRPTRASAGLGGLLAGRGSLGRGLWGQRQGKGDRDPAARAPGPKKGGPLHGRPATSQRFRLHDTRPTRASAGLGGLLAGRGSLGRGLWGQRQGKGDRDPAARAPGPKKGGPLHGRPATSQRFRLHDTRPTRASAGLGGLLAGRGSLGRGLWGQRQGKGDRDPAARAPGPKKGGPLHGRPATSQRFRLHDTRPTRASAGLGGLLAGRGSLGRGLWGQRQGKGDRGARDARDGRPPWASGAVGTRLHAASPRHSEGNREAVSLSKTGGAPHRAKRGPGPPPHPTPED</sequence>